<evidence type="ECO:0000313" key="3">
    <source>
        <dbReference type="Proteomes" id="UP001367508"/>
    </source>
</evidence>
<evidence type="ECO:0000256" key="1">
    <source>
        <dbReference type="SAM" id="Phobius"/>
    </source>
</evidence>
<keyword evidence="3" id="KW-1185">Reference proteome</keyword>
<keyword evidence="1" id="KW-1133">Transmembrane helix</keyword>
<feature type="transmembrane region" description="Helical" evidence="1">
    <location>
        <begin position="59"/>
        <end position="82"/>
    </location>
</feature>
<protein>
    <submittedName>
        <fullName evidence="2">Uncharacterized protein</fullName>
    </submittedName>
</protein>
<proteinExistence type="predicted"/>
<accession>A0AAN9MT71</accession>
<comment type="caution">
    <text evidence="2">The sequence shown here is derived from an EMBL/GenBank/DDBJ whole genome shotgun (WGS) entry which is preliminary data.</text>
</comment>
<name>A0AAN9MT71_CANGL</name>
<reference evidence="2 3" key="1">
    <citation type="submission" date="2024-01" db="EMBL/GenBank/DDBJ databases">
        <title>The genomes of 5 underutilized Papilionoideae crops provide insights into root nodulation and disease resistanc.</title>
        <authorList>
            <person name="Jiang F."/>
        </authorList>
    </citation>
    <scope>NUCLEOTIDE SEQUENCE [LARGE SCALE GENOMIC DNA]</scope>
    <source>
        <strain evidence="2">LVBAO_FW01</strain>
        <tissue evidence="2">Leaves</tissue>
    </source>
</reference>
<sequence>MFVLGQMGMAIRIRIIKIWSFEDDAKGPHYWQTSLGASFMHCFTSKGVNMLSAPITILWLRPLAIAIFPTLGSLISQGLFLVRRPKIRVIRSIYCCLPIIEFTFTSSFSLVRLVPYSSQVDILWLSLLRLAVEPTLSTSPPTMQVTLVQILDGSAPKFQEHVPLHLYPLEGNPQPSARTLCDCDQVDEFPPGRVLKPAWHEE</sequence>
<dbReference type="Proteomes" id="UP001367508">
    <property type="component" value="Unassembled WGS sequence"/>
</dbReference>
<keyword evidence="1" id="KW-0812">Transmembrane</keyword>
<evidence type="ECO:0000313" key="2">
    <source>
        <dbReference type="EMBL" id="KAK7360525.1"/>
    </source>
</evidence>
<gene>
    <name evidence="2" type="ORF">VNO77_02527</name>
</gene>
<dbReference type="AntiFam" id="ANF00122">
    <property type="entry name" value="Shadow ORF (opposite clpB)"/>
</dbReference>
<dbReference type="AlphaFoldDB" id="A0AAN9MT71"/>
<organism evidence="2 3">
    <name type="scientific">Canavalia gladiata</name>
    <name type="common">Sword bean</name>
    <name type="synonym">Dolichos gladiatus</name>
    <dbReference type="NCBI Taxonomy" id="3824"/>
    <lineage>
        <taxon>Eukaryota</taxon>
        <taxon>Viridiplantae</taxon>
        <taxon>Streptophyta</taxon>
        <taxon>Embryophyta</taxon>
        <taxon>Tracheophyta</taxon>
        <taxon>Spermatophyta</taxon>
        <taxon>Magnoliopsida</taxon>
        <taxon>eudicotyledons</taxon>
        <taxon>Gunneridae</taxon>
        <taxon>Pentapetalae</taxon>
        <taxon>rosids</taxon>
        <taxon>fabids</taxon>
        <taxon>Fabales</taxon>
        <taxon>Fabaceae</taxon>
        <taxon>Papilionoideae</taxon>
        <taxon>50 kb inversion clade</taxon>
        <taxon>NPAAA clade</taxon>
        <taxon>indigoferoid/millettioid clade</taxon>
        <taxon>Phaseoleae</taxon>
        <taxon>Canavalia</taxon>
    </lineage>
</organism>
<keyword evidence="1" id="KW-0472">Membrane</keyword>
<dbReference type="EMBL" id="JAYMYQ010000001">
    <property type="protein sequence ID" value="KAK7360525.1"/>
    <property type="molecule type" value="Genomic_DNA"/>
</dbReference>